<gene>
    <name evidence="1" type="ORF">JG688_00011730</name>
</gene>
<organism evidence="1 2">
    <name type="scientific">Phytophthora aleatoria</name>
    <dbReference type="NCBI Taxonomy" id="2496075"/>
    <lineage>
        <taxon>Eukaryota</taxon>
        <taxon>Sar</taxon>
        <taxon>Stramenopiles</taxon>
        <taxon>Oomycota</taxon>
        <taxon>Peronosporomycetes</taxon>
        <taxon>Peronosporales</taxon>
        <taxon>Peronosporaceae</taxon>
        <taxon>Phytophthora</taxon>
    </lineage>
</organism>
<proteinExistence type="predicted"/>
<dbReference type="AlphaFoldDB" id="A0A8J5IJU1"/>
<reference evidence="1" key="1">
    <citation type="submission" date="2021-01" db="EMBL/GenBank/DDBJ databases">
        <title>Phytophthora aleatoria, a newly-described species from Pinus radiata is distinct from Phytophthora cactorum isolates based on comparative genomics.</title>
        <authorList>
            <person name="Mcdougal R."/>
            <person name="Panda P."/>
            <person name="Williams N."/>
            <person name="Studholme D.J."/>
        </authorList>
    </citation>
    <scope>NUCLEOTIDE SEQUENCE</scope>
    <source>
        <strain evidence="1">NZFS 4037</strain>
    </source>
</reference>
<dbReference type="EMBL" id="JAENGY010000845">
    <property type="protein sequence ID" value="KAG6955800.1"/>
    <property type="molecule type" value="Genomic_DNA"/>
</dbReference>
<comment type="caution">
    <text evidence="1">The sequence shown here is derived from an EMBL/GenBank/DDBJ whole genome shotgun (WGS) entry which is preliminary data.</text>
</comment>
<keyword evidence="2" id="KW-1185">Reference proteome</keyword>
<dbReference type="Proteomes" id="UP000709295">
    <property type="component" value="Unassembled WGS sequence"/>
</dbReference>
<evidence type="ECO:0000313" key="1">
    <source>
        <dbReference type="EMBL" id="KAG6955800.1"/>
    </source>
</evidence>
<evidence type="ECO:0000313" key="2">
    <source>
        <dbReference type="Proteomes" id="UP000709295"/>
    </source>
</evidence>
<protein>
    <submittedName>
        <fullName evidence="1">Uncharacterized protein</fullName>
    </submittedName>
</protein>
<sequence length="93" mass="11191">MFTFNTVLWLYFDKVMPKEYGTLIKWYFPVPPSYWGGRVQRRERWCRWSAVKFLGLRKAYSGGKVAVHDLSFGMKRGKCFGFHSLWLERFALR</sequence>
<name>A0A8J5IJU1_9STRA</name>
<accession>A0A8J5IJU1</accession>